<evidence type="ECO:0000256" key="3">
    <source>
        <dbReference type="PROSITE-ProRule" id="PRU00023"/>
    </source>
</evidence>
<keyword evidence="2 3" id="KW-0040">ANK repeat</keyword>
<comment type="caution">
    <text evidence="5">The sequence shown here is derived from an EMBL/GenBank/DDBJ whole genome shotgun (WGS) entry which is preliminary data.</text>
</comment>
<dbReference type="PANTHER" id="PTHR24198:SF165">
    <property type="entry name" value="ANKYRIN REPEAT-CONTAINING PROTEIN-RELATED"/>
    <property type="match status" value="1"/>
</dbReference>
<proteinExistence type="predicted"/>
<dbReference type="Gene3D" id="1.25.40.20">
    <property type="entry name" value="Ankyrin repeat-containing domain"/>
    <property type="match status" value="4"/>
</dbReference>
<dbReference type="Pfam" id="PF12796">
    <property type="entry name" value="Ank_2"/>
    <property type="match status" value="2"/>
</dbReference>
<dbReference type="Proteomes" id="UP001146351">
    <property type="component" value="Unassembled WGS sequence"/>
</dbReference>
<dbReference type="SUPFAM" id="SSF52540">
    <property type="entry name" value="P-loop containing nucleoside triphosphate hydrolases"/>
    <property type="match status" value="1"/>
</dbReference>
<dbReference type="AlphaFoldDB" id="A0A9W9LKW2"/>
<keyword evidence="6" id="KW-1185">Reference proteome</keyword>
<dbReference type="InterPro" id="IPR002110">
    <property type="entry name" value="Ankyrin_rpt"/>
</dbReference>
<name>A0A9W9LKW2_9EURO</name>
<dbReference type="PROSITE" id="PS50837">
    <property type="entry name" value="NACHT"/>
    <property type="match status" value="1"/>
</dbReference>
<dbReference type="Pfam" id="PF00023">
    <property type="entry name" value="Ank"/>
    <property type="match status" value="2"/>
</dbReference>
<evidence type="ECO:0000256" key="1">
    <source>
        <dbReference type="ARBA" id="ARBA00022737"/>
    </source>
</evidence>
<feature type="repeat" description="ANK" evidence="3">
    <location>
        <begin position="922"/>
        <end position="946"/>
    </location>
</feature>
<dbReference type="InterPro" id="IPR054471">
    <property type="entry name" value="GPIID_WHD"/>
</dbReference>
<feature type="domain" description="NACHT" evidence="4">
    <location>
        <begin position="308"/>
        <end position="432"/>
    </location>
</feature>
<evidence type="ECO:0000313" key="6">
    <source>
        <dbReference type="Proteomes" id="UP001146351"/>
    </source>
</evidence>
<organism evidence="5 6">
    <name type="scientific">Penicillium capsulatum</name>
    <dbReference type="NCBI Taxonomy" id="69766"/>
    <lineage>
        <taxon>Eukaryota</taxon>
        <taxon>Fungi</taxon>
        <taxon>Dikarya</taxon>
        <taxon>Ascomycota</taxon>
        <taxon>Pezizomycotina</taxon>
        <taxon>Eurotiomycetes</taxon>
        <taxon>Eurotiomycetidae</taxon>
        <taxon>Eurotiales</taxon>
        <taxon>Aspergillaceae</taxon>
        <taxon>Penicillium</taxon>
    </lineage>
</organism>
<evidence type="ECO:0000259" key="4">
    <source>
        <dbReference type="PROSITE" id="PS50837"/>
    </source>
</evidence>
<dbReference type="OrthoDB" id="1577640at2759"/>
<dbReference type="SUPFAM" id="SSF48403">
    <property type="entry name" value="Ankyrin repeat"/>
    <property type="match status" value="1"/>
</dbReference>
<evidence type="ECO:0000313" key="5">
    <source>
        <dbReference type="EMBL" id="KAJ5161239.1"/>
    </source>
</evidence>
<reference evidence="5" key="2">
    <citation type="journal article" date="2023" name="IMA Fungus">
        <title>Comparative genomic study of the Penicillium genus elucidates a diverse pangenome and 15 lateral gene transfer events.</title>
        <authorList>
            <person name="Petersen C."/>
            <person name="Sorensen T."/>
            <person name="Nielsen M.R."/>
            <person name="Sondergaard T.E."/>
            <person name="Sorensen J.L."/>
            <person name="Fitzpatrick D.A."/>
            <person name="Frisvad J.C."/>
            <person name="Nielsen K.L."/>
        </authorList>
    </citation>
    <scope>NUCLEOTIDE SEQUENCE</scope>
    <source>
        <strain evidence="5">IBT 21917</strain>
    </source>
</reference>
<reference evidence="5" key="1">
    <citation type="submission" date="2022-11" db="EMBL/GenBank/DDBJ databases">
        <authorList>
            <person name="Petersen C."/>
        </authorList>
    </citation>
    <scope>NUCLEOTIDE SEQUENCE</scope>
    <source>
        <strain evidence="5">IBT 21917</strain>
    </source>
</reference>
<keyword evidence="1" id="KW-0677">Repeat</keyword>
<dbReference type="PROSITE" id="PS50297">
    <property type="entry name" value="ANK_REP_REGION"/>
    <property type="match status" value="3"/>
</dbReference>
<dbReference type="Gene3D" id="3.40.50.300">
    <property type="entry name" value="P-loop containing nucleotide triphosphate hydrolases"/>
    <property type="match status" value="1"/>
</dbReference>
<dbReference type="Pfam" id="PF24883">
    <property type="entry name" value="NPHP3_N"/>
    <property type="match status" value="1"/>
</dbReference>
<dbReference type="EMBL" id="JAPQKO010000005">
    <property type="protein sequence ID" value="KAJ5161239.1"/>
    <property type="molecule type" value="Genomic_DNA"/>
</dbReference>
<sequence length="1261" mass="139213">MSKALVSAVRLEAEIRLAQAISEFEVDLSTDQKVDFNANRARAAGDPPTTKDVMQLTAEIDRSLSKKLVGGRCLGTRTTSFLQCVQQFAALGDIVVGGSQNLIACGVWSLVRTSLLVCVVDQTKLQSTYISQLILKFSSYFEKVSSLFMAIGRSAPRYERIGLLYPRSKDPQSSLFEYFIVVVRLCHQMVKFTRKSTLGKLGTTINDPELSSYQSQLETWSQAIKDEMNYLMAQRIEEHADLTTQLWPAKFSKTASRKREMNAYLQAIRFCSTFDHILPWKQARKAGNTRLFHRSPEYLNWKSGDCSRTLILTGRLGSGKTVLLANIVDDLNIEDHSQKVPVAFFFCRHDLPDTLKPQAILGSHVGQLLRPTSGLADYVEKSGLHANNGFTSMQSLLKCCVPAALKGYFVIDGLDECNSVDREVVIRELRQLQEQYKILICATVRQEPKSPFVDGTEWTNLAQTAITAIPDNRQDIEAFIEAELEARIKTGRLITGSPLLILEIQDALVNGSQGMFLWVALQIETLCSMATDEAIRQALADLPRDLSETFARILQRSDNLSLDRSRQRTILQLITAAYRPLRVEELREALSVIPGDPVWDSSRLLNNIFGVLGCCGSLLTLDEEEMTVRLVHSSVKQFLVESSVNDTSLFTLNEAQRTMADVIVTYLNYGVFETQVSTKITPKIQVESAPSAVIRSTLESSGGLRDIALKLLKSRKKPGFDMGKTLAEIRALHPRESQQVFCFLQYARSNCFRHVLQSLGNGMQQNTLLLRLLNGNMLDSASSEDWNHLLFLAAEIGNDEVVKLLVHSGRVNPNTQNSDGRTPLHHAVFCGRETTVALLLEFPAVNPEMRDAEGWTPLNSSIICASDTICKILIESGRADPNAANMSGQTPLHVAAENLGVADMAGMLLQSSDIDPGRLDSSGEAPLYRAVQRENTDVARVLIESGKVDINARTPNSRTALHEAARLSNTGLVKLLLDAAGVAHSTPDATGKTPLHEAAATGAEEIAVLLIDGGGSGVELADEAGLTALHHAATRGAVGVVKRILDCREADPNAKDCMGRTSLHLAFKHGKYTVAKVLIGTKKVSLGAQDHAGRVPFDHSTLRDSRHTFERLLKTQLTKHSSMMELNLNSKFEDGQTLLQRVIASRPNPETLYLLLEIFDVDPECRGNNMQTALHTAAIYQTADPLLLDRYQLDMYETSIEVLLDSGKFDSALDSRDENGLTPLDLAEVYANDQGVWALQASESVLRARERLQGRRGPGRK</sequence>
<evidence type="ECO:0000256" key="2">
    <source>
        <dbReference type="ARBA" id="ARBA00023043"/>
    </source>
</evidence>
<dbReference type="PANTHER" id="PTHR24198">
    <property type="entry name" value="ANKYRIN REPEAT AND PROTEIN KINASE DOMAIN-CONTAINING PROTEIN"/>
    <property type="match status" value="1"/>
</dbReference>
<feature type="repeat" description="ANK" evidence="3">
    <location>
        <begin position="990"/>
        <end position="1014"/>
    </location>
</feature>
<accession>A0A9W9LKW2</accession>
<dbReference type="SMART" id="SM00248">
    <property type="entry name" value="ANK"/>
    <property type="match status" value="11"/>
</dbReference>
<gene>
    <name evidence="5" type="ORF">N7492_006631</name>
</gene>
<dbReference type="InterPro" id="IPR007111">
    <property type="entry name" value="NACHT_NTPase"/>
</dbReference>
<protein>
    <recommendedName>
        <fullName evidence="4">NACHT domain-containing protein</fullName>
    </recommendedName>
</protein>
<dbReference type="Pfam" id="PF22939">
    <property type="entry name" value="WHD_GPIID"/>
    <property type="match status" value="1"/>
</dbReference>
<feature type="repeat" description="ANK" evidence="3">
    <location>
        <begin position="819"/>
        <end position="841"/>
    </location>
</feature>
<feature type="repeat" description="ANK" evidence="3">
    <location>
        <begin position="1024"/>
        <end position="1057"/>
    </location>
</feature>
<dbReference type="InterPro" id="IPR036770">
    <property type="entry name" value="Ankyrin_rpt-contain_sf"/>
</dbReference>
<dbReference type="InterPro" id="IPR056884">
    <property type="entry name" value="NPHP3-like_N"/>
</dbReference>
<dbReference type="PROSITE" id="PS50088">
    <property type="entry name" value="ANK_REPEAT"/>
    <property type="match status" value="4"/>
</dbReference>
<dbReference type="InterPro" id="IPR027417">
    <property type="entry name" value="P-loop_NTPase"/>
</dbReference>